<dbReference type="SUPFAM" id="SSF88659">
    <property type="entry name" value="Sigma3 and sigma4 domains of RNA polymerase sigma factors"/>
    <property type="match status" value="1"/>
</dbReference>
<dbReference type="Gene3D" id="1.10.1740.10">
    <property type="match status" value="1"/>
</dbReference>
<evidence type="ECO:0000256" key="2">
    <source>
        <dbReference type="ARBA" id="ARBA00023015"/>
    </source>
</evidence>
<evidence type="ECO:0000259" key="8">
    <source>
        <dbReference type="Pfam" id="PF08281"/>
    </source>
</evidence>
<dbReference type="PANTHER" id="PTHR43133">
    <property type="entry name" value="RNA POLYMERASE ECF-TYPE SIGMA FACTO"/>
    <property type="match status" value="1"/>
</dbReference>
<evidence type="ECO:0000256" key="6">
    <source>
        <dbReference type="SAM" id="MobiDB-lite"/>
    </source>
</evidence>
<reference evidence="9 10" key="1">
    <citation type="submission" date="2014-02" db="EMBL/GenBank/DDBJ databases">
        <title>The small core and large imbalanced accessory genome model reveals a collaborative survival strategy of Sorangium cellulosum strains in nature.</title>
        <authorList>
            <person name="Han K."/>
            <person name="Peng R."/>
            <person name="Blom J."/>
            <person name="Li Y.-Z."/>
        </authorList>
    </citation>
    <scope>NUCLEOTIDE SEQUENCE [LARGE SCALE GENOMIC DNA]</scope>
    <source>
        <strain evidence="9 10">So0157-18</strain>
    </source>
</reference>
<keyword evidence="5" id="KW-0804">Transcription</keyword>
<evidence type="ECO:0000313" key="10">
    <source>
        <dbReference type="Proteomes" id="UP000075604"/>
    </source>
</evidence>
<gene>
    <name evidence="9" type="ORF">BE04_13115</name>
</gene>
<dbReference type="Proteomes" id="UP000075604">
    <property type="component" value="Unassembled WGS sequence"/>
</dbReference>
<dbReference type="InterPro" id="IPR014284">
    <property type="entry name" value="RNA_pol_sigma-70_dom"/>
</dbReference>
<evidence type="ECO:0000256" key="5">
    <source>
        <dbReference type="ARBA" id="ARBA00023163"/>
    </source>
</evidence>
<dbReference type="InterPro" id="IPR039425">
    <property type="entry name" value="RNA_pol_sigma-70-like"/>
</dbReference>
<dbReference type="AlphaFoldDB" id="A0A150PXK7"/>
<dbReference type="GO" id="GO:0006352">
    <property type="term" value="P:DNA-templated transcription initiation"/>
    <property type="evidence" value="ECO:0007669"/>
    <property type="project" value="InterPro"/>
</dbReference>
<dbReference type="NCBIfam" id="TIGR02937">
    <property type="entry name" value="sigma70-ECF"/>
    <property type="match status" value="1"/>
</dbReference>
<comment type="caution">
    <text evidence="9">The sequence shown here is derived from an EMBL/GenBank/DDBJ whole genome shotgun (WGS) entry which is preliminary data.</text>
</comment>
<evidence type="ECO:0000256" key="1">
    <source>
        <dbReference type="ARBA" id="ARBA00010641"/>
    </source>
</evidence>
<dbReference type="InterPro" id="IPR013324">
    <property type="entry name" value="RNA_pol_sigma_r3/r4-like"/>
</dbReference>
<accession>A0A150PXK7</accession>
<comment type="similarity">
    <text evidence="1">Belongs to the sigma-70 factor family. ECF subfamily.</text>
</comment>
<dbReference type="PANTHER" id="PTHR43133:SF8">
    <property type="entry name" value="RNA POLYMERASE SIGMA FACTOR HI_1459-RELATED"/>
    <property type="match status" value="1"/>
</dbReference>
<dbReference type="InterPro" id="IPR007627">
    <property type="entry name" value="RNA_pol_sigma70_r2"/>
</dbReference>
<feature type="domain" description="RNA polymerase sigma factor 70 region 4 type 2" evidence="8">
    <location>
        <begin position="86"/>
        <end position="132"/>
    </location>
</feature>
<evidence type="ECO:0000256" key="3">
    <source>
        <dbReference type="ARBA" id="ARBA00023082"/>
    </source>
</evidence>
<dbReference type="GO" id="GO:0016987">
    <property type="term" value="F:sigma factor activity"/>
    <property type="evidence" value="ECO:0007669"/>
    <property type="project" value="UniProtKB-KW"/>
</dbReference>
<evidence type="ECO:0000313" key="9">
    <source>
        <dbReference type="EMBL" id="KYF60422.1"/>
    </source>
</evidence>
<organism evidence="9 10">
    <name type="scientific">Sorangium cellulosum</name>
    <name type="common">Polyangium cellulosum</name>
    <dbReference type="NCBI Taxonomy" id="56"/>
    <lineage>
        <taxon>Bacteria</taxon>
        <taxon>Pseudomonadati</taxon>
        <taxon>Myxococcota</taxon>
        <taxon>Polyangia</taxon>
        <taxon>Polyangiales</taxon>
        <taxon>Polyangiaceae</taxon>
        <taxon>Sorangium</taxon>
    </lineage>
</organism>
<name>A0A150PXK7_SORCE</name>
<dbReference type="SUPFAM" id="SSF88946">
    <property type="entry name" value="Sigma2 domain of RNA polymerase sigma factors"/>
    <property type="match status" value="1"/>
</dbReference>
<feature type="region of interest" description="Disordered" evidence="6">
    <location>
        <begin position="46"/>
        <end position="74"/>
    </location>
</feature>
<feature type="domain" description="RNA polymerase sigma-70 region 2" evidence="7">
    <location>
        <begin position="5"/>
        <end position="54"/>
    </location>
</feature>
<proteinExistence type="inferred from homology"/>
<dbReference type="InterPro" id="IPR036388">
    <property type="entry name" value="WH-like_DNA-bd_sf"/>
</dbReference>
<dbReference type="EMBL" id="JELX01000924">
    <property type="protein sequence ID" value="KYF60422.1"/>
    <property type="molecule type" value="Genomic_DNA"/>
</dbReference>
<dbReference type="Pfam" id="PF04542">
    <property type="entry name" value="Sigma70_r2"/>
    <property type="match status" value="1"/>
</dbReference>
<dbReference type="Pfam" id="PF08281">
    <property type="entry name" value="Sigma70_r4_2"/>
    <property type="match status" value="1"/>
</dbReference>
<protein>
    <submittedName>
        <fullName evidence="9">Uncharacterized protein</fullName>
    </submittedName>
</protein>
<dbReference type="GO" id="GO:0003677">
    <property type="term" value="F:DNA binding"/>
    <property type="evidence" value="ECO:0007669"/>
    <property type="project" value="UniProtKB-KW"/>
</dbReference>
<sequence>MRVPAQDVDDVVQQAWLRILENRARIGLARDAAAYADQIVRNEARTSRRRARRREEVTAPLQGAEPSDERPGPEASVIARQRAAVLWQFIDKLDDARRTVFVEHELQGRTLAEIALTHALSENTVKSRLAAAWDSVERERARWQAEQRWRGQATVPCVVPFFSGTWLHEALRRLGRFKLHGAAAAALVLGAGAAWPGPAAGSTEAPLLAASGRAQPAVEIPAGPADARVGPGGPESAIGREAVTASAVSAYQGSSTTARAVSAAVERSSRGGTGAEHARTDPRIERARAMLDLGTTEGQLSACRLLHEHRERRGRGEHAAERDALLRRARCERHGSL</sequence>
<evidence type="ECO:0000256" key="4">
    <source>
        <dbReference type="ARBA" id="ARBA00023125"/>
    </source>
</evidence>
<dbReference type="InterPro" id="IPR013249">
    <property type="entry name" value="RNA_pol_sigma70_r4_t2"/>
</dbReference>
<keyword evidence="3" id="KW-0731">Sigma factor</keyword>
<keyword evidence="4" id="KW-0238">DNA-binding</keyword>
<dbReference type="Gene3D" id="1.10.10.10">
    <property type="entry name" value="Winged helix-like DNA-binding domain superfamily/Winged helix DNA-binding domain"/>
    <property type="match status" value="1"/>
</dbReference>
<keyword evidence="2" id="KW-0805">Transcription regulation</keyword>
<dbReference type="InterPro" id="IPR013325">
    <property type="entry name" value="RNA_pol_sigma_r2"/>
</dbReference>
<evidence type="ECO:0000259" key="7">
    <source>
        <dbReference type="Pfam" id="PF04542"/>
    </source>
</evidence>